<dbReference type="EMBL" id="CP039350">
    <property type="protein sequence ID" value="QCD97618.1"/>
    <property type="molecule type" value="Genomic_DNA"/>
</dbReference>
<dbReference type="PANTHER" id="PTHR33248">
    <property type="entry name" value="ZINC ION-BINDING PROTEIN"/>
    <property type="match status" value="1"/>
</dbReference>
<dbReference type="AlphaFoldDB" id="A0A4D6MB42"/>
<name>A0A4D6MB42_VIGUN</name>
<keyword evidence="6" id="KW-0812">Transmembrane</keyword>
<dbReference type="PROSITE" id="PS51999">
    <property type="entry name" value="ZF_GRF"/>
    <property type="match status" value="1"/>
</dbReference>
<evidence type="ECO:0000256" key="2">
    <source>
        <dbReference type="ARBA" id="ARBA00022771"/>
    </source>
</evidence>
<feature type="domain" description="GRF-type" evidence="7">
    <location>
        <begin position="34"/>
        <end position="76"/>
    </location>
</feature>
<keyword evidence="1" id="KW-0479">Metal-binding</keyword>
<dbReference type="InterPro" id="IPR010666">
    <property type="entry name" value="Znf_GRF"/>
</dbReference>
<reference evidence="8 9" key="1">
    <citation type="submission" date="2019-04" db="EMBL/GenBank/DDBJ databases">
        <title>An improved genome assembly and genetic linkage map for asparagus bean, Vigna unguiculata ssp. sesquipedialis.</title>
        <authorList>
            <person name="Xia Q."/>
            <person name="Zhang R."/>
            <person name="Dong Y."/>
        </authorList>
    </citation>
    <scope>NUCLEOTIDE SEQUENCE [LARGE SCALE GENOMIC DNA]</scope>
    <source>
        <tissue evidence="8">Leaf</tissue>
    </source>
</reference>
<dbReference type="Pfam" id="PF06839">
    <property type="entry name" value="Zn_ribbon_GRF"/>
    <property type="match status" value="1"/>
</dbReference>
<dbReference type="OrthoDB" id="1436730at2759"/>
<protein>
    <recommendedName>
        <fullName evidence="7">GRF-type domain-containing protein</fullName>
    </recommendedName>
</protein>
<organism evidence="8 9">
    <name type="scientific">Vigna unguiculata</name>
    <name type="common">Cowpea</name>
    <dbReference type="NCBI Taxonomy" id="3917"/>
    <lineage>
        <taxon>Eukaryota</taxon>
        <taxon>Viridiplantae</taxon>
        <taxon>Streptophyta</taxon>
        <taxon>Embryophyta</taxon>
        <taxon>Tracheophyta</taxon>
        <taxon>Spermatophyta</taxon>
        <taxon>Magnoliopsida</taxon>
        <taxon>eudicotyledons</taxon>
        <taxon>Gunneridae</taxon>
        <taxon>Pentapetalae</taxon>
        <taxon>rosids</taxon>
        <taxon>fabids</taxon>
        <taxon>Fabales</taxon>
        <taxon>Fabaceae</taxon>
        <taxon>Papilionoideae</taxon>
        <taxon>50 kb inversion clade</taxon>
        <taxon>NPAAA clade</taxon>
        <taxon>indigoferoid/millettioid clade</taxon>
        <taxon>Phaseoleae</taxon>
        <taxon>Vigna</taxon>
    </lineage>
</organism>
<gene>
    <name evidence="8" type="ORF">DEO72_LG6g2329</name>
</gene>
<evidence type="ECO:0000256" key="4">
    <source>
        <dbReference type="PROSITE-ProRule" id="PRU01343"/>
    </source>
</evidence>
<proteinExistence type="predicted"/>
<dbReference type="Proteomes" id="UP000501690">
    <property type="component" value="Linkage Group LG6"/>
</dbReference>
<evidence type="ECO:0000256" key="1">
    <source>
        <dbReference type="ARBA" id="ARBA00022723"/>
    </source>
</evidence>
<keyword evidence="9" id="KW-1185">Reference proteome</keyword>
<evidence type="ECO:0000259" key="7">
    <source>
        <dbReference type="PROSITE" id="PS51999"/>
    </source>
</evidence>
<dbReference type="GO" id="GO:0008270">
    <property type="term" value="F:zinc ion binding"/>
    <property type="evidence" value="ECO:0007669"/>
    <property type="project" value="UniProtKB-KW"/>
</dbReference>
<evidence type="ECO:0000256" key="3">
    <source>
        <dbReference type="ARBA" id="ARBA00022833"/>
    </source>
</evidence>
<keyword evidence="3" id="KW-0862">Zinc</keyword>
<accession>A0A4D6MB42</accession>
<keyword evidence="6" id="KW-1133">Transmembrane helix</keyword>
<feature type="compositionally biased region" description="Polar residues" evidence="5">
    <location>
        <begin position="14"/>
        <end position="25"/>
    </location>
</feature>
<evidence type="ECO:0000313" key="8">
    <source>
        <dbReference type="EMBL" id="QCD97618.1"/>
    </source>
</evidence>
<evidence type="ECO:0000256" key="6">
    <source>
        <dbReference type="SAM" id="Phobius"/>
    </source>
</evidence>
<evidence type="ECO:0000313" key="9">
    <source>
        <dbReference type="Proteomes" id="UP000501690"/>
    </source>
</evidence>
<keyword evidence="6" id="KW-0472">Membrane</keyword>
<keyword evidence="2 4" id="KW-0863">Zinc-finger</keyword>
<dbReference type="Gramene" id="Vigun01g135050.1.v1.2">
    <property type="protein sequence ID" value="Vigun01g135050.1.v1.2"/>
    <property type="gene ID" value="Vigun01g135050.v1.2"/>
</dbReference>
<feature type="transmembrane region" description="Helical" evidence="6">
    <location>
        <begin position="125"/>
        <end position="146"/>
    </location>
</feature>
<feature type="region of interest" description="Disordered" evidence="5">
    <location>
        <begin position="1"/>
        <end position="25"/>
    </location>
</feature>
<sequence length="153" mass="17490">MKSHGESSAYIRRNSGTKSVGASSSFSGLRGKLCGCGEKVVLLQANTTKNKGRFFWRCRNWRSDDNCKYFEWVHDGEESVMEEKPEIEEEDDELVAVNDKYVIQLIRKNTKLKLKLEAEMTAGKIQFYIFVVAWILTLMFGVIMCLKSNCSVN</sequence>
<evidence type="ECO:0000256" key="5">
    <source>
        <dbReference type="SAM" id="MobiDB-lite"/>
    </source>
</evidence>